<evidence type="ECO:0000256" key="1">
    <source>
        <dbReference type="SAM" id="SignalP"/>
    </source>
</evidence>
<evidence type="ECO:0008006" key="4">
    <source>
        <dbReference type="Google" id="ProtNLM"/>
    </source>
</evidence>
<reference evidence="2 3" key="1">
    <citation type="submission" date="2020-04" db="EMBL/GenBank/DDBJ databases">
        <authorList>
            <person name="De Canck E."/>
        </authorList>
    </citation>
    <scope>NUCLEOTIDE SEQUENCE [LARGE SCALE GENOMIC DNA]</scope>
    <source>
        <strain evidence="2 3">LMG 29542</strain>
    </source>
</reference>
<dbReference type="Proteomes" id="UP000494363">
    <property type="component" value="Unassembled WGS sequence"/>
</dbReference>
<proteinExistence type="predicted"/>
<sequence length="193" mass="20648">MIHQCFSKAAACAAIFAACAGPAIAAGVDPSTFDVAGVKLGMTADEVQTKIAQHFGVGKNKLNTMSVPLKGGKRAITIVSYEANGEHIQVDFSIVSASPDDPVPASAIMYNLTFSSENARQLRAAAIQKYGTPTLNNVLHAQWCVKLTNPGVGCDDGQATLSINSTDLTLTDDRYTQKYLKMLDEQRNRTPRL</sequence>
<feature type="signal peptide" evidence="1">
    <location>
        <begin position="1"/>
        <end position="25"/>
    </location>
</feature>
<protein>
    <recommendedName>
        <fullName evidence="4">Lipoprotein</fullName>
    </recommendedName>
</protein>
<dbReference type="EMBL" id="CADIKH010000031">
    <property type="protein sequence ID" value="CAB3767037.1"/>
    <property type="molecule type" value="Genomic_DNA"/>
</dbReference>
<keyword evidence="3" id="KW-1185">Reference proteome</keyword>
<feature type="chain" id="PRO_5026695907" description="Lipoprotein" evidence="1">
    <location>
        <begin position="26"/>
        <end position="193"/>
    </location>
</feature>
<gene>
    <name evidence="2" type="ORF">LMG29542_05508</name>
</gene>
<keyword evidence="1" id="KW-0732">Signal</keyword>
<organism evidence="2 3">
    <name type="scientific">Paraburkholderia humisilvae</name>
    <dbReference type="NCBI Taxonomy" id="627669"/>
    <lineage>
        <taxon>Bacteria</taxon>
        <taxon>Pseudomonadati</taxon>
        <taxon>Pseudomonadota</taxon>
        <taxon>Betaproteobacteria</taxon>
        <taxon>Burkholderiales</taxon>
        <taxon>Burkholderiaceae</taxon>
        <taxon>Paraburkholderia</taxon>
    </lineage>
</organism>
<accession>A0A6J5EMV7</accession>
<evidence type="ECO:0000313" key="2">
    <source>
        <dbReference type="EMBL" id="CAB3767037.1"/>
    </source>
</evidence>
<dbReference type="AlphaFoldDB" id="A0A6J5EMV7"/>
<evidence type="ECO:0000313" key="3">
    <source>
        <dbReference type="Proteomes" id="UP000494363"/>
    </source>
</evidence>
<name>A0A6J5EMV7_9BURK</name>